<dbReference type="EMBL" id="MCFA01000024">
    <property type="protein sequence ID" value="ORY15536.1"/>
    <property type="molecule type" value="Genomic_DNA"/>
</dbReference>
<gene>
    <name evidence="1" type="ORF">BCR34DRAFT_598285</name>
</gene>
<evidence type="ECO:0000313" key="1">
    <source>
        <dbReference type="EMBL" id="ORY15536.1"/>
    </source>
</evidence>
<comment type="caution">
    <text evidence="1">The sequence shown here is derived from an EMBL/GenBank/DDBJ whole genome shotgun (WGS) entry which is preliminary data.</text>
</comment>
<dbReference type="Gene3D" id="2.120.10.30">
    <property type="entry name" value="TolB, C-terminal domain"/>
    <property type="match status" value="1"/>
</dbReference>
<dbReference type="OrthoDB" id="9977941at2759"/>
<sequence>MPLVQTLKTCPFPTVISDVLYRSPDSLPLAFATPAELHSILPNSTAGPNSTDNKKAYRILHSFDEQSCSRIADPGIDNYLVTTSNLQVFPQTRPASGTYSLYRGNLHSWNCTGNKTTVDRLVDLPEAQYLMCMATLPTQKNSICTLPLALISDPTAGSILKFDPETKNYTTWLAHPTMAPPLNSKTPALEINALRYYNGCIYYTNTRTPVQYIDSPSALILGIRMASQNI</sequence>
<reference evidence="1 2" key="1">
    <citation type="submission" date="2016-07" db="EMBL/GenBank/DDBJ databases">
        <title>Pervasive Adenine N6-methylation of Active Genes in Fungi.</title>
        <authorList>
            <consortium name="DOE Joint Genome Institute"/>
            <person name="Mondo S.J."/>
            <person name="Dannebaum R.O."/>
            <person name="Kuo R.C."/>
            <person name="Labutti K."/>
            <person name="Haridas S."/>
            <person name="Kuo A."/>
            <person name="Salamov A."/>
            <person name="Ahrendt S.R."/>
            <person name="Lipzen A."/>
            <person name="Sullivan W."/>
            <person name="Andreopoulos W.B."/>
            <person name="Clum A."/>
            <person name="Lindquist E."/>
            <person name="Daum C."/>
            <person name="Ramamoorthy G.K."/>
            <person name="Gryganskyi A."/>
            <person name="Culley D."/>
            <person name="Magnuson J.K."/>
            <person name="James T.Y."/>
            <person name="O'Malley M.A."/>
            <person name="Stajich J.E."/>
            <person name="Spatafora J.W."/>
            <person name="Visel A."/>
            <person name="Grigoriev I.V."/>
        </authorList>
    </citation>
    <scope>NUCLEOTIDE SEQUENCE [LARGE SCALE GENOMIC DNA]</scope>
    <source>
        <strain evidence="1 2">CBS 115471</strain>
    </source>
</reference>
<keyword evidence="2" id="KW-1185">Reference proteome</keyword>
<evidence type="ECO:0000313" key="2">
    <source>
        <dbReference type="Proteomes" id="UP000193144"/>
    </source>
</evidence>
<dbReference type="InterPro" id="IPR052998">
    <property type="entry name" value="Hetero-Diels-Alderase-like"/>
</dbReference>
<protein>
    <submittedName>
        <fullName evidence="1">Uncharacterized protein</fullName>
    </submittedName>
</protein>
<dbReference type="AlphaFoldDB" id="A0A1Y1ZZ70"/>
<dbReference type="InterPro" id="IPR011042">
    <property type="entry name" value="6-blade_b-propeller_TolB-like"/>
</dbReference>
<accession>A0A1Y1ZZ70</accession>
<dbReference type="PANTHER" id="PTHR42060">
    <property type="entry name" value="NHL REPEAT-CONTAINING PROTEIN-RELATED"/>
    <property type="match status" value="1"/>
</dbReference>
<name>A0A1Y1ZZ70_9PLEO</name>
<proteinExistence type="predicted"/>
<organism evidence="1 2">
    <name type="scientific">Clohesyomyces aquaticus</name>
    <dbReference type="NCBI Taxonomy" id="1231657"/>
    <lineage>
        <taxon>Eukaryota</taxon>
        <taxon>Fungi</taxon>
        <taxon>Dikarya</taxon>
        <taxon>Ascomycota</taxon>
        <taxon>Pezizomycotina</taxon>
        <taxon>Dothideomycetes</taxon>
        <taxon>Pleosporomycetidae</taxon>
        <taxon>Pleosporales</taxon>
        <taxon>Lindgomycetaceae</taxon>
        <taxon>Clohesyomyces</taxon>
    </lineage>
</organism>
<dbReference type="Proteomes" id="UP000193144">
    <property type="component" value="Unassembled WGS sequence"/>
</dbReference>
<dbReference type="STRING" id="1231657.A0A1Y1ZZ70"/>
<dbReference type="PANTHER" id="PTHR42060:SF1">
    <property type="entry name" value="NHL REPEAT-CONTAINING PROTEIN"/>
    <property type="match status" value="1"/>
</dbReference>